<reference evidence="2" key="1">
    <citation type="submission" date="2020-04" db="EMBL/GenBank/DDBJ databases">
        <authorList>
            <person name="Chiriac C."/>
            <person name="Salcher M."/>
            <person name="Ghai R."/>
            <person name="Kavagutti S V."/>
        </authorList>
    </citation>
    <scope>NUCLEOTIDE SEQUENCE</scope>
</reference>
<feature type="region of interest" description="Disordered" evidence="1">
    <location>
        <begin position="78"/>
        <end position="104"/>
    </location>
</feature>
<dbReference type="EMBL" id="LR796380">
    <property type="protein sequence ID" value="CAB4140836.1"/>
    <property type="molecule type" value="Genomic_DNA"/>
</dbReference>
<sequence>MWYLTILAFAVAAIGAWFFFKKASPDASLDVNKDNRLDVNDIKFVADVNKDGKVDVADAKAAVVEVVAEVKQAVVEEPKPVEKPKKTAAKKAATPKKTATKAKK</sequence>
<name>A0A6J5M6Q6_9CAUD</name>
<proteinExistence type="predicted"/>
<accession>A0A6J5M6Q6</accession>
<protein>
    <recommendedName>
        <fullName evidence="3">Dockerin domain-containing protein</fullName>
    </recommendedName>
</protein>
<evidence type="ECO:0000313" key="2">
    <source>
        <dbReference type="EMBL" id="CAB4140836.1"/>
    </source>
</evidence>
<organism evidence="2">
    <name type="scientific">uncultured Caudovirales phage</name>
    <dbReference type="NCBI Taxonomy" id="2100421"/>
    <lineage>
        <taxon>Viruses</taxon>
        <taxon>Duplodnaviria</taxon>
        <taxon>Heunggongvirae</taxon>
        <taxon>Uroviricota</taxon>
        <taxon>Caudoviricetes</taxon>
        <taxon>Peduoviridae</taxon>
        <taxon>Maltschvirus</taxon>
        <taxon>Maltschvirus maltsch</taxon>
    </lineage>
</organism>
<evidence type="ECO:0000256" key="1">
    <source>
        <dbReference type="SAM" id="MobiDB-lite"/>
    </source>
</evidence>
<evidence type="ECO:0008006" key="3">
    <source>
        <dbReference type="Google" id="ProtNLM"/>
    </source>
</evidence>
<gene>
    <name evidence="2" type="ORF">UFOVP395_171</name>
</gene>